<comment type="caution">
    <text evidence="3">The sequence shown here is derived from an EMBL/GenBank/DDBJ whole genome shotgun (WGS) entry which is preliminary data.</text>
</comment>
<proteinExistence type="predicted"/>
<protein>
    <submittedName>
        <fullName evidence="3">Type IV pilus assembly protein PilN</fullName>
    </submittedName>
</protein>
<feature type="coiled-coil region" evidence="1">
    <location>
        <begin position="54"/>
        <end position="91"/>
    </location>
</feature>
<dbReference type="EMBL" id="VNHO01000015">
    <property type="protein sequence ID" value="TYP53299.1"/>
    <property type="molecule type" value="Genomic_DNA"/>
</dbReference>
<dbReference type="InterPro" id="IPR052534">
    <property type="entry name" value="Extracell_DNA_Util/SecSys_Comp"/>
</dbReference>
<sequence length="188" mass="21694">MASINLLPQELRPSNKRIFLVRSKPVLALISVFMLIFSAYLFLLVHTWLLEKRLAEIEKEVAFYRQQEETVKEEEKKLNSFRQQKTELEKLVKGHQKWSELLMTLSDAIPPEVWLTGLEINREQEVKITGRSVSLEAAGRFLFALRNQPFLENVRLESARDVSGEEVLEFSITADVIKPDAPAGKEKQ</sequence>
<name>A0A5S5ANU8_9FIRM</name>
<dbReference type="Proteomes" id="UP000322294">
    <property type="component" value="Unassembled WGS sequence"/>
</dbReference>
<dbReference type="PANTHER" id="PTHR40278:SF1">
    <property type="entry name" value="DNA UTILIZATION PROTEIN HOFN"/>
    <property type="match status" value="1"/>
</dbReference>
<keyword evidence="4" id="KW-1185">Reference proteome</keyword>
<accession>A0A5S5ANU8</accession>
<dbReference type="AlphaFoldDB" id="A0A5S5ANU8"/>
<dbReference type="Pfam" id="PF05137">
    <property type="entry name" value="PilN"/>
    <property type="match status" value="1"/>
</dbReference>
<dbReference type="OrthoDB" id="1729774at2"/>
<feature type="transmembrane region" description="Helical" evidence="2">
    <location>
        <begin position="26"/>
        <end position="49"/>
    </location>
</feature>
<keyword evidence="2" id="KW-0472">Membrane</keyword>
<reference evidence="3 4" key="1">
    <citation type="submission" date="2019-07" db="EMBL/GenBank/DDBJ databases">
        <title>Genomic Encyclopedia of Type Strains, Phase I: the one thousand microbial genomes (KMG-I) project.</title>
        <authorList>
            <person name="Kyrpides N."/>
        </authorList>
    </citation>
    <scope>NUCLEOTIDE SEQUENCE [LARGE SCALE GENOMIC DNA]</scope>
    <source>
        <strain evidence="3 4">DSM 16647</strain>
    </source>
</reference>
<keyword evidence="2" id="KW-0812">Transmembrane</keyword>
<dbReference type="InterPro" id="IPR007813">
    <property type="entry name" value="PilN"/>
</dbReference>
<evidence type="ECO:0000313" key="4">
    <source>
        <dbReference type="Proteomes" id="UP000322294"/>
    </source>
</evidence>
<dbReference type="PANTHER" id="PTHR40278">
    <property type="entry name" value="DNA UTILIZATION PROTEIN HOFN"/>
    <property type="match status" value="1"/>
</dbReference>
<keyword evidence="2" id="KW-1133">Transmembrane helix</keyword>
<keyword evidence="1" id="KW-0175">Coiled coil</keyword>
<organism evidence="3 4">
    <name type="scientific">Thermosediminibacter litoriperuensis</name>
    <dbReference type="NCBI Taxonomy" id="291989"/>
    <lineage>
        <taxon>Bacteria</taxon>
        <taxon>Bacillati</taxon>
        <taxon>Bacillota</taxon>
        <taxon>Clostridia</taxon>
        <taxon>Thermosediminibacterales</taxon>
        <taxon>Thermosediminibacteraceae</taxon>
        <taxon>Thermosediminibacter</taxon>
    </lineage>
</organism>
<dbReference type="RefSeq" id="WP_148867287.1">
    <property type="nucleotide sequence ID" value="NZ_VNHO01000015.1"/>
</dbReference>
<evidence type="ECO:0000256" key="1">
    <source>
        <dbReference type="SAM" id="Coils"/>
    </source>
</evidence>
<gene>
    <name evidence="3" type="ORF">LZ11_01540</name>
</gene>
<evidence type="ECO:0000313" key="3">
    <source>
        <dbReference type="EMBL" id="TYP53299.1"/>
    </source>
</evidence>
<evidence type="ECO:0000256" key="2">
    <source>
        <dbReference type="SAM" id="Phobius"/>
    </source>
</evidence>